<dbReference type="AlphaFoldDB" id="A0A852ZSZ3"/>
<keyword evidence="1" id="KW-0418">Kinase</keyword>
<dbReference type="PANTHER" id="PTHR37816">
    <property type="entry name" value="YALI0E33011P"/>
    <property type="match status" value="1"/>
</dbReference>
<organism evidence="1 2">
    <name type="scientific">Allostreptomyces psammosilenae</name>
    <dbReference type="NCBI Taxonomy" id="1892865"/>
    <lineage>
        <taxon>Bacteria</taxon>
        <taxon>Bacillati</taxon>
        <taxon>Actinomycetota</taxon>
        <taxon>Actinomycetes</taxon>
        <taxon>Kitasatosporales</taxon>
        <taxon>Streptomycetaceae</taxon>
        <taxon>Allostreptomyces</taxon>
    </lineage>
</organism>
<evidence type="ECO:0000313" key="1">
    <source>
        <dbReference type="EMBL" id="NYI05546.1"/>
    </source>
</evidence>
<reference evidence="1 2" key="1">
    <citation type="submission" date="2020-07" db="EMBL/GenBank/DDBJ databases">
        <title>Sequencing the genomes of 1000 actinobacteria strains.</title>
        <authorList>
            <person name="Klenk H.-P."/>
        </authorList>
    </citation>
    <scope>NUCLEOTIDE SEQUENCE [LARGE SCALE GENOMIC DNA]</scope>
    <source>
        <strain evidence="1 2">DSM 42178</strain>
    </source>
</reference>
<keyword evidence="2" id="KW-1185">Reference proteome</keyword>
<dbReference type="GO" id="GO:0016301">
    <property type="term" value="F:kinase activity"/>
    <property type="evidence" value="ECO:0007669"/>
    <property type="project" value="UniProtKB-KW"/>
</dbReference>
<keyword evidence="1" id="KW-0808">Transferase</keyword>
<dbReference type="InterPro" id="IPR027417">
    <property type="entry name" value="P-loop_NTPase"/>
</dbReference>
<dbReference type="InterPro" id="IPR052922">
    <property type="entry name" value="Cytidylate_Kinase-2"/>
</dbReference>
<proteinExistence type="predicted"/>
<dbReference type="Gene3D" id="3.40.50.300">
    <property type="entry name" value="P-loop containing nucleotide triphosphate hydrolases"/>
    <property type="match status" value="1"/>
</dbReference>
<dbReference type="RefSeq" id="WP_179814269.1">
    <property type="nucleotide sequence ID" value="NZ_JACBZD010000001.1"/>
</dbReference>
<dbReference type="EMBL" id="JACBZD010000001">
    <property type="protein sequence ID" value="NYI05546.1"/>
    <property type="molecule type" value="Genomic_DNA"/>
</dbReference>
<dbReference type="Proteomes" id="UP000567795">
    <property type="component" value="Unassembled WGS sequence"/>
</dbReference>
<dbReference type="PANTHER" id="PTHR37816:SF1">
    <property type="entry name" value="TOXIN"/>
    <property type="match status" value="1"/>
</dbReference>
<evidence type="ECO:0000313" key="2">
    <source>
        <dbReference type="Proteomes" id="UP000567795"/>
    </source>
</evidence>
<accession>A0A852ZSZ3</accession>
<sequence>MKRVAVVGCGGSGKSYVSRRLGQQLGVPVTHLDSVYFDDSWQPLPMPEFEAVQRRLVAEPCWVIDGNYNSTLHVRLAACDTVVMLDPSTISCLWGAVSRQLRHGPGQHKERGVYNRVSWAVLRYIWGYRRSMRPRVLAKIRDLAPAHAQVVRLTSRRQARRWLDQLPAR</sequence>
<comment type="caution">
    <text evidence="1">The sequence shown here is derived from an EMBL/GenBank/DDBJ whole genome shotgun (WGS) entry which is preliminary data.</text>
</comment>
<protein>
    <submittedName>
        <fullName evidence="1">Adenylate kinase family enzyme</fullName>
    </submittedName>
</protein>
<gene>
    <name evidence="1" type="ORF">FHU37_002489</name>
</gene>
<dbReference type="SUPFAM" id="SSF52540">
    <property type="entry name" value="P-loop containing nucleoside triphosphate hydrolases"/>
    <property type="match status" value="1"/>
</dbReference>
<name>A0A852ZSZ3_9ACTN</name>